<proteinExistence type="predicted"/>
<evidence type="ECO:0008006" key="3">
    <source>
        <dbReference type="Google" id="ProtNLM"/>
    </source>
</evidence>
<dbReference type="STRING" id="927083.DB32_001655"/>
<dbReference type="RefSeq" id="WP_053231843.1">
    <property type="nucleotide sequence ID" value="NZ_CP011125.1"/>
</dbReference>
<sequence length="115" mass="12521">MRPNETDEVPAAAAFHPDARTKQRCAEYEVALAEALRLEMERDACLDEALLLEVAPHPDVTSVLVVVVAPASRHVLLRDALERARERMQQVIAARVAGAPPELTFAVMPPADVSS</sequence>
<dbReference type="AlphaFoldDB" id="A0A0F6W0P1"/>
<gene>
    <name evidence="1" type="ORF">DB32_001655</name>
</gene>
<keyword evidence="2" id="KW-1185">Reference proteome</keyword>
<protein>
    <recommendedName>
        <fullName evidence="3">Ribosome-binding factor A</fullName>
    </recommendedName>
</protein>
<name>A0A0F6W0P1_9BACT</name>
<organism evidence="1 2">
    <name type="scientific">Sandaracinus amylolyticus</name>
    <dbReference type="NCBI Taxonomy" id="927083"/>
    <lineage>
        <taxon>Bacteria</taxon>
        <taxon>Pseudomonadati</taxon>
        <taxon>Myxococcota</taxon>
        <taxon>Polyangia</taxon>
        <taxon>Polyangiales</taxon>
        <taxon>Sandaracinaceae</taxon>
        <taxon>Sandaracinus</taxon>
    </lineage>
</organism>
<dbReference type="EMBL" id="CP011125">
    <property type="protein sequence ID" value="AKF04506.1"/>
    <property type="molecule type" value="Genomic_DNA"/>
</dbReference>
<accession>A0A0F6W0P1</accession>
<dbReference type="Proteomes" id="UP000034883">
    <property type="component" value="Chromosome"/>
</dbReference>
<reference evidence="1 2" key="1">
    <citation type="submission" date="2015-03" db="EMBL/GenBank/DDBJ databases">
        <title>Genome assembly of Sandaracinus amylolyticus DSM 53668.</title>
        <authorList>
            <person name="Sharma G."/>
            <person name="Subramanian S."/>
        </authorList>
    </citation>
    <scope>NUCLEOTIDE SEQUENCE [LARGE SCALE GENOMIC DNA]</scope>
    <source>
        <strain evidence="1 2">DSM 53668</strain>
    </source>
</reference>
<evidence type="ECO:0000313" key="1">
    <source>
        <dbReference type="EMBL" id="AKF04506.1"/>
    </source>
</evidence>
<evidence type="ECO:0000313" key="2">
    <source>
        <dbReference type="Proteomes" id="UP000034883"/>
    </source>
</evidence>
<dbReference type="KEGG" id="samy:DB32_001655"/>